<evidence type="ECO:0000313" key="1">
    <source>
        <dbReference type="EMBL" id="OWZ14062.1"/>
    </source>
</evidence>
<dbReference type="AlphaFoldDB" id="A0A225W903"/>
<comment type="caution">
    <text evidence="1">The sequence shown here is derived from an EMBL/GenBank/DDBJ whole genome shotgun (WGS) entry which is preliminary data.</text>
</comment>
<organism evidence="1 2">
    <name type="scientific">Phytophthora megakarya</name>
    <dbReference type="NCBI Taxonomy" id="4795"/>
    <lineage>
        <taxon>Eukaryota</taxon>
        <taxon>Sar</taxon>
        <taxon>Stramenopiles</taxon>
        <taxon>Oomycota</taxon>
        <taxon>Peronosporomycetes</taxon>
        <taxon>Peronosporales</taxon>
        <taxon>Peronosporaceae</taxon>
        <taxon>Phytophthora</taxon>
    </lineage>
</organism>
<dbReference type="Proteomes" id="UP000198211">
    <property type="component" value="Unassembled WGS sequence"/>
</dbReference>
<proteinExistence type="predicted"/>
<dbReference type="Pfam" id="PF04827">
    <property type="entry name" value="Plant_tran"/>
    <property type="match status" value="1"/>
</dbReference>
<sequence length="71" mass="7958">MLGSHNAINVLERSDLFSSLTNSDAPQCRYTITGNDYDMGYCIYPACATLVKSIPFPRDIKENTLLRSKKV</sequence>
<reference evidence="2" key="1">
    <citation type="submission" date="2017-03" db="EMBL/GenBank/DDBJ databases">
        <title>Phytopthora megakarya and P. palmivora, two closely related causual agents of cacao black pod achieved similar genome size and gene model numbers by different mechanisms.</title>
        <authorList>
            <person name="Ali S."/>
            <person name="Shao J."/>
            <person name="Larry D.J."/>
            <person name="Kronmiller B."/>
            <person name="Shen D."/>
            <person name="Strem M.D."/>
            <person name="Melnick R.L."/>
            <person name="Guiltinan M.J."/>
            <person name="Tyler B.M."/>
            <person name="Meinhardt L.W."/>
            <person name="Bailey B.A."/>
        </authorList>
    </citation>
    <scope>NUCLEOTIDE SEQUENCE [LARGE SCALE GENOMIC DNA]</scope>
    <source>
        <strain evidence="2">zdho120</strain>
    </source>
</reference>
<accession>A0A225W903</accession>
<evidence type="ECO:0000313" key="2">
    <source>
        <dbReference type="Proteomes" id="UP000198211"/>
    </source>
</evidence>
<dbReference type="InterPro" id="IPR006912">
    <property type="entry name" value="Harbinger_derived_prot"/>
</dbReference>
<protein>
    <submittedName>
        <fullName evidence="1">Uncharacterized protein</fullName>
    </submittedName>
</protein>
<keyword evidence="2" id="KW-1185">Reference proteome</keyword>
<dbReference type="OrthoDB" id="124630at2759"/>
<name>A0A225W903_9STRA</name>
<gene>
    <name evidence="1" type="ORF">PHMEG_00012515</name>
</gene>
<dbReference type="EMBL" id="NBNE01001427">
    <property type="protein sequence ID" value="OWZ14062.1"/>
    <property type="molecule type" value="Genomic_DNA"/>
</dbReference>